<sequence>MENSGSTCPSPLIATVAEEASFNFNKADLKDMQNRTSLPLVVDWAIWNEKCEEARSNTSYACRAANSICYNSDDINASL</sequence>
<keyword evidence="2" id="KW-1185">Reference proteome</keyword>
<evidence type="ECO:0000313" key="1">
    <source>
        <dbReference type="EMBL" id="KAK4756264.1"/>
    </source>
</evidence>
<evidence type="ECO:0000313" key="2">
    <source>
        <dbReference type="Proteomes" id="UP001345219"/>
    </source>
</evidence>
<gene>
    <name evidence="1" type="ORF">SAY87_006391</name>
</gene>
<dbReference type="EMBL" id="JAXIOK010000013">
    <property type="protein sequence ID" value="KAK4756264.1"/>
    <property type="molecule type" value="Genomic_DNA"/>
</dbReference>
<name>A0AAN7JZD6_9MYRT</name>
<reference evidence="1 2" key="1">
    <citation type="journal article" date="2023" name="Hortic Res">
        <title>Pangenome of water caltrop reveals structural variations and asymmetric subgenome divergence after allopolyploidization.</title>
        <authorList>
            <person name="Zhang X."/>
            <person name="Chen Y."/>
            <person name="Wang L."/>
            <person name="Yuan Y."/>
            <person name="Fang M."/>
            <person name="Shi L."/>
            <person name="Lu R."/>
            <person name="Comes H.P."/>
            <person name="Ma Y."/>
            <person name="Chen Y."/>
            <person name="Huang G."/>
            <person name="Zhou Y."/>
            <person name="Zheng Z."/>
            <person name="Qiu Y."/>
        </authorList>
    </citation>
    <scope>NUCLEOTIDE SEQUENCE [LARGE SCALE GENOMIC DNA]</scope>
    <source>
        <tissue evidence="1">Roots</tissue>
    </source>
</reference>
<proteinExistence type="predicted"/>
<dbReference type="Proteomes" id="UP001345219">
    <property type="component" value="Chromosome 6"/>
</dbReference>
<accession>A0AAN7JZD6</accession>
<dbReference type="AlphaFoldDB" id="A0AAN7JZD6"/>
<comment type="caution">
    <text evidence="1">The sequence shown here is derived from an EMBL/GenBank/DDBJ whole genome shotgun (WGS) entry which is preliminary data.</text>
</comment>
<organism evidence="1 2">
    <name type="scientific">Trapa incisa</name>
    <dbReference type="NCBI Taxonomy" id="236973"/>
    <lineage>
        <taxon>Eukaryota</taxon>
        <taxon>Viridiplantae</taxon>
        <taxon>Streptophyta</taxon>
        <taxon>Embryophyta</taxon>
        <taxon>Tracheophyta</taxon>
        <taxon>Spermatophyta</taxon>
        <taxon>Magnoliopsida</taxon>
        <taxon>eudicotyledons</taxon>
        <taxon>Gunneridae</taxon>
        <taxon>Pentapetalae</taxon>
        <taxon>rosids</taxon>
        <taxon>malvids</taxon>
        <taxon>Myrtales</taxon>
        <taxon>Lythraceae</taxon>
        <taxon>Trapa</taxon>
    </lineage>
</organism>
<protein>
    <submittedName>
        <fullName evidence="1">Uncharacterized protein</fullName>
    </submittedName>
</protein>